<dbReference type="Pfam" id="PF00892">
    <property type="entry name" value="EamA"/>
    <property type="match status" value="1"/>
</dbReference>
<evidence type="ECO:0000256" key="4">
    <source>
        <dbReference type="ARBA" id="ARBA00022989"/>
    </source>
</evidence>
<accession>A0AAV0FMK7</accession>
<dbReference type="Proteomes" id="UP001152523">
    <property type="component" value="Unassembled WGS sequence"/>
</dbReference>
<evidence type="ECO:0000313" key="9">
    <source>
        <dbReference type="Proteomes" id="UP001152523"/>
    </source>
</evidence>
<evidence type="ECO:0000313" key="8">
    <source>
        <dbReference type="EMBL" id="CAH9136872.1"/>
    </source>
</evidence>
<feature type="transmembrane region" description="Helical" evidence="6">
    <location>
        <begin position="50"/>
        <end position="75"/>
    </location>
</feature>
<sequence length="140" mass="15622">MIAQAWLLKEERFPYKYSATTISCIMATLQCMLIGLYIDRRTASWKLGLNLQLITIFYSGVLATAATFCLIIWAATRKGPTYPLMFNPLSLIVVAIIEAFFFGAPIYLGSLIGMVLIITGLVSFLLGKKMEEIQRSSNPE</sequence>
<comment type="caution">
    <text evidence="8">The sequence shown here is derived from an EMBL/GenBank/DDBJ whole genome shotgun (WGS) entry which is preliminary data.</text>
</comment>
<feature type="transmembrane region" description="Helical" evidence="6">
    <location>
        <begin position="82"/>
        <end position="101"/>
    </location>
</feature>
<evidence type="ECO:0000256" key="3">
    <source>
        <dbReference type="ARBA" id="ARBA00022692"/>
    </source>
</evidence>
<dbReference type="SUPFAM" id="SSF103481">
    <property type="entry name" value="Multidrug resistance efflux transporter EmrE"/>
    <property type="match status" value="1"/>
</dbReference>
<feature type="transmembrane region" description="Helical" evidence="6">
    <location>
        <begin position="17"/>
        <end position="38"/>
    </location>
</feature>
<dbReference type="InterPro" id="IPR030184">
    <property type="entry name" value="WAT1-related"/>
</dbReference>
<feature type="domain" description="EamA" evidence="7">
    <location>
        <begin position="17"/>
        <end position="123"/>
    </location>
</feature>
<name>A0AAV0FMK7_9ASTE</name>
<protein>
    <recommendedName>
        <fullName evidence="6">WAT1-related protein</fullName>
    </recommendedName>
</protein>
<comment type="similarity">
    <text evidence="2 6">Belongs to the drug/metabolite transporter (DMT) superfamily. Plant drug/metabolite exporter (P-DME) (TC 2.A.7.4) family.</text>
</comment>
<dbReference type="AlphaFoldDB" id="A0AAV0FMK7"/>
<keyword evidence="5 6" id="KW-0472">Membrane</keyword>
<evidence type="ECO:0000256" key="6">
    <source>
        <dbReference type="RuleBase" id="RU363077"/>
    </source>
</evidence>
<keyword evidence="4 6" id="KW-1133">Transmembrane helix</keyword>
<dbReference type="GO" id="GO:0022857">
    <property type="term" value="F:transmembrane transporter activity"/>
    <property type="evidence" value="ECO:0007669"/>
    <property type="project" value="InterPro"/>
</dbReference>
<dbReference type="InterPro" id="IPR037185">
    <property type="entry name" value="EmrE-like"/>
</dbReference>
<evidence type="ECO:0000256" key="5">
    <source>
        <dbReference type="ARBA" id="ARBA00023136"/>
    </source>
</evidence>
<evidence type="ECO:0000256" key="1">
    <source>
        <dbReference type="ARBA" id="ARBA00004141"/>
    </source>
</evidence>
<keyword evidence="3 6" id="KW-0812">Transmembrane</keyword>
<comment type="subcellular location">
    <subcellularLocation>
        <location evidence="1 6">Membrane</location>
        <topology evidence="1 6">Multi-pass membrane protein</topology>
    </subcellularLocation>
</comment>
<dbReference type="InterPro" id="IPR000620">
    <property type="entry name" value="EamA_dom"/>
</dbReference>
<keyword evidence="9" id="KW-1185">Reference proteome</keyword>
<evidence type="ECO:0000259" key="7">
    <source>
        <dbReference type="Pfam" id="PF00892"/>
    </source>
</evidence>
<feature type="transmembrane region" description="Helical" evidence="6">
    <location>
        <begin position="107"/>
        <end position="127"/>
    </location>
</feature>
<dbReference type="GO" id="GO:0016020">
    <property type="term" value="C:membrane"/>
    <property type="evidence" value="ECO:0007669"/>
    <property type="project" value="UniProtKB-SubCell"/>
</dbReference>
<proteinExistence type="inferred from homology"/>
<organism evidence="8 9">
    <name type="scientific">Cuscuta epithymum</name>
    <dbReference type="NCBI Taxonomy" id="186058"/>
    <lineage>
        <taxon>Eukaryota</taxon>
        <taxon>Viridiplantae</taxon>
        <taxon>Streptophyta</taxon>
        <taxon>Embryophyta</taxon>
        <taxon>Tracheophyta</taxon>
        <taxon>Spermatophyta</taxon>
        <taxon>Magnoliopsida</taxon>
        <taxon>eudicotyledons</taxon>
        <taxon>Gunneridae</taxon>
        <taxon>Pentapetalae</taxon>
        <taxon>asterids</taxon>
        <taxon>lamiids</taxon>
        <taxon>Solanales</taxon>
        <taxon>Convolvulaceae</taxon>
        <taxon>Cuscuteae</taxon>
        <taxon>Cuscuta</taxon>
        <taxon>Cuscuta subgen. Cuscuta</taxon>
    </lineage>
</organism>
<gene>
    <name evidence="8" type="ORF">CEPIT_LOCUS35608</name>
</gene>
<dbReference type="EMBL" id="CAMAPF010000997">
    <property type="protein sequence ID" value="CAH9136872.1"/>
    <property type="molecule type" value="Genomic_DNA"/>
</dbReference>
<dbReference type="PANTHER" id="PTHR31218">
    <property type="entry name" value="WAT1-RELATED PROTEIN"/>
    <property type="match status" value="1"/>
</dbReference>
<reference evidence="8" key="1">
    <citation type="submission" date="2022-07" db="EMBL/GenBank/DDBJ databases">
        <authorList>
            <person name="Macas J."/>
            <person name="Novak P."/>
            <person name="Neumann P."/>
        </authorList>
    </citation>
    <scope>NUCLEOTIDE SEQUENCE</scope>
</reference>
<evidence type="ECO:0000256" key="2">
    <source>
        <dbReference type="ARBA" id="ARBA00007635"/>
    </source>
</evidence>
<comment type="caution">
    <text evidence="6">Lacks conserved residue(s) required for the propagation of feature annotation.</text>
</comment>